<dbReference type="EMBL" id="JACHJK010000007">
    <property type="protein sequence ID" value="MBB5928800.1"/>
    <property type="molecule type" value="Genomic_DNA"/>
</dbReference>
<organism evidence="2 3">
    <name type="scientific">Streptomyces echinatus</name>
    <dbReference type="NCBI Taxonomy" id="67293"/>
    <lineage>
        <taxon>Bacteria</taxon>
        <taxon>Bacillati</taxon>
        <taxon>Actinomycetota</taxon>
        <taxon>Actinomycetes</taxon>
        <taxon>Kitasatosporales</taxon>
        <taxon>Streptomycetaceae</taxon>
        <taxon>Streptomyces</taxon>
    </lineage>
</organism>
<keyword evidence="3" id="KW-1185">Reference proteome</keyword>
<name>A0A7W9URS0_9ACTN</name>
<dbReference type="Gene3D" id="3.40.50.150">
    <property type="entry name" value="Vaccinia Virus protein VP39"/>
    <property type="match status" value="1"/>
</dbReference>
<dbReference type="Proteomes" id="UP000585836">
    <property type="component" value="Unassembled WGS sequence"/>
</dbReference>
<sequence>MAESALETRRGPADLVLCPGSSHALSTAEPPASQALRELRRLVTDDGRVLLGEGLWERTPTEAEPAGRWPGASRRR</sequence>
<feature type="region of interest" description="Disordered" evidence="1">
    <location>
        <begin position="54"/>
        <end position="76"/>
    </location>
</feature>
<evidence type="ECO:0000313" key="2">
    <source>
        <dbReference type="EMBL" id="MBB5928800.1"/>
    </source>
</evidence>
<dbReference type="AlphaFoldDB" id="A0A7W9URS0"/>
<dbReference type="SUPFAM" id="SSF53335">
    <property type="entry name" value="S-adenosyl-L-methionine-dependent methyltransferases"/>
    <property type="match status" value="1"/>
</dbReference>
<gene>
    <name evidence="2" type="ORF">FHS34_004270</name>
</gene>
<protein>
    <recommendedName>
        <fullName evidence="4">Methyltransferase</fullName>
    </recommendedName>
</protein>
<evidence type="ECO:0000256" key="1">
    <source>
        <dbReference type="SAM" id="MobiDB-lite"/>
    </source>
</evidence>
<proteinExistence type="predicted"/>
<evidence type="ECO:0008006" key="4">
    <source>
        <dbReference type="Google" id="ProtNLM"/>
    </source>
</evidence>
<accession>A0A7W9URS0</accession>
<dbReference type="InterPro" id="IPR029063">
    <property type="entry name" value="SAM-dependent_MTases_sf"/>
</dbReference>
<evidence type="ECO:0000313" key="3">
    <source>
        <dbReference type="Proteomes" id="UP000585836"/>
    </source>
</evidence>
<comment type="caution">
    <text evidence="2">The sequence shown here is derived from an EMBL/GenBank/DDBJ whole genome shotgun (WGS) entry which is preliminary data.</text>
</comment>
<reference evidence="2 3" key="1">
    <citation type="submission" date="2020-08" db="EMBL/GenBank/DDBJ databases">
        <title>Genomic Encyclopedia of Type Strains, Phase III (KMG-III): the genomes of soil and plant-associated and newly described type strains.</title>
        <authorList>
            <person name="Whitman W."/>
        </authorList>
    </citation>
    <scope>NUCLEOTIDE SEQUENCE [LARGE SCALE GENOMIC DNA]</scope>
    <source>
        <strain evidence="2 3">CECT 3313</strain>
    </source>
</reference>